<dbReference type="SUPFAM" id="SSF90123">
    <property type="entry name" value="ABC transporter transmembrane region"/>
    <property type="match status" value="1"/>
</dbReference>
<dbReference type="RefSeq" id="WP_379282720.1">
    <property type="nucleotide sequence ID" value="NZ_JBHUGF010000010.1"/>
</dbReference>
<protein>
    <submittedName>
        <fullName evidence="9">ABC transporter ATP-binding protein</fullName>
    </submittedName>
</protein>
<keyword evidence="3" id="KW-0547">Nucleotide-binding</keyword>
<feature type="transmembrane region" description="Helical" evidence="7">
    <location>
        <begin position="48"/>
        <end position="66"/>
    </location>
</feature>
<dbReference type="GO" id="GO:0005524">
    <property type="term" value="F:ATP binding"/>
    <property type="evidence" value="ECO:0007669"/>
    <property type="project" value="UniProtKB-KW"/>
</dbReference>
<accession>A0ABW4UPV2</accession>
<feature type="transmembrane region" description="Helical" evidence="7">
    <location>
        <begin position="121"/>
        <end position="143"/>
    </location>
</feature>
<evidence type="ECO:0000256" key="7">
    <source>
        <dbReference type="SAM" id="Phobius"/>
    </source>
</evidence>
<evidence type="ECO:0000256" key="3">
    <source>
        <dbReference type="ARBA" id="ARBA00022741"/>
    </source>
</evidence>
<gene>
    <name evidence="9" type="ORF">ACFSGI_06305</name>
</gene>
<keyword evidence="10" id="KW-1185">Reference proteome</keyword>
<feature type="domain" description="ABC transporter" evidence="8">
    <location>
        <begin position="331"/>
        <end position="570"/>
    </location>
</feature>
<feature type="transmembrane region" description="Helical" evidence="7">
    <location>
        <begin position="149"/>
        <end position="168"/>
    </location>
</feature>
<dbReference type="Gene3D" id="1.20.1560.10">
    <property type="entry name" value="ABC transporter type 1, transmembrane domain"/>
    <property type="match status" value="1"/>
</dbReference>
<dbReference type="EMBL" id="JBHUGF010000010">
    <property type="protein sequence ID" value="MFD1989558.1"/>
    <property type="molecule type" value="Genomic_DNA"/>
</dbReference>
<dbReference type="InterPro" id="IPR036640">
    <property type="entry name" value="ABC1_TM_sf"/>
</dbReference>
<evidence type="ECO:0000313" key="9">
    <source>
        <dbReference type="EMBL" id="MFD1989558.1"/>
    </source>
</evidence>
<dbReference type="PROSITE" id="PS50893">
    <property type="entry name" value="ABC_TRANSPORTER_2"/>
    <property type="match status" value="1"/>
</dbReference>
<reference evidence="10" key="1">
    <citation type="journal article" date="2019" name="Int. J. Syst. Evol. Microbiol.">
        <title>The Global Catalogue of Microorganisms (GCM) 10K type strain sequencing project: providing services to taxonomists for standard genome sequencing and annotation.</title>
        <authorList>
            <consortium name="The Broad Institute Genomics Platform"/>
            <consortium name="The Broad Institute Genome Sequencing Center for Infectious Disease"/>
            <person name="Wu L."/>
            <person name="Ma J."/>
        </authorList>
    </citation>
    <scope>NUCLEOTIDE SEQUENCE [LARGE SCALE GENOMIC DNA]</scope>
    <source>
        <strain evidence="10">CGMCC 1.15067</strain>
    </source>
</reference>
<dbReference type="SUPFAM" id="SSF52540">
    <property type="entry name" value="P-loop containing nucleoside triphosphate hydrolases"/>
    <property type="match status" value="1"/>
</dbReference>
<evidence type="ECO:0000256" key="5">
    <source>
        <dbReference type="ARBA" id="ARBA00022989"/>
    </source>
</evidence>
<evidence type="ECO:0000256" key="6">
    <source>
        <dbReference type="ARBA" id="ARBA00023136"/>
    </source>
</evidence>
<proteinExistence type="predicted"/>
<sequence>MKNDKIYVVISLLYILSNSIIPFINIVYFKYLFDAIYFKYEFSYITKITVITLIINLVATNIQIYTKSAITLRSKWLLVPLTSIFCKKSIEMDYQYTEDQSIIQEMNRAKFILANGDNLELYLAAVNGIFIALLQLIFIAILATTINPLIILIVLTVAIMNSIVNSKIEKKNYYLHKESLPVDTKWRYIINLANDLKYAKEVRLFSLKKFIIDKGDTNRKEYFGFVDAIHNNEKKGLLLNVGMNIMQEISVMLLLVYSVIFKGVTIGNFNALVSATGQFNNSFIRFFDHILNLYTINHYVNDFFEFLNRKSNLQESSENIKLDVNQEAKRFECRNVCFHYPNDSRLILKNINLIIEPGECLVIVGENGAGKTTLIKLLMRLYDVTSGEILYNNINIKDYNYNDYMRILSTVFQDYKIFATSVYENITFKTPQEKDYELHSLLEQNQLLKKINSMPYQEKTILSREFDSDGVELSGGQSQRIAFCRALYKKSPIIILDEPSASLSPVAENELYIQFAKIIKNKTTIFISHRLSSSTISDKICVLDNGEIIEYGTHIELLNKNGIYKNMYELQSKYYKDIV</sequence>
<keyword evidence="4 9" id="KW-0067">ATP-binding</keyword>
<evidence type="ECO:0000259" key="8">
    <source>
        <dbReference type="PROSITE" id="PS50893"/>
    </source>
</evidence>
<dbReference type="PROSITE" id="PS00211">
    <property type="entry name" value="ABC_TRANSPORTER_1"/>
    <property type="match status" value="1"/>
</dbReference>
<evidence type="ECO:0000256" key="1">
    <source>
        <dbReference type="ARBA" id="ARBA00004651"/>
    </source>
</evidence>
<dbReference type="InterPro" id="IPR017871">
    <property type="entry name" value="ABC_transporter-like_CS"/>
</dbReference>
<dbReference type="Gene3D" id="3.40.50.300">
    <property type="entry name" value="P-loop containing nucleotide triphosphate hydrolases"/>
    <property type="match status" value="1"/>
</dbReference>
<evidence type="ECO:0000256" key="4">
    <source>
        <dbReference type="ARBA" id="ARBA00022840"/>
    </source>
</evidence>
<comment type="caution">
    <text evidence="9">The sequence shown here is derived from an EMBL/GenBank/DDBJ whole genome shotgun (WGS) entry which is preliminary data.</text>
</comment>
<dbReference type="Pfam" id="PF00005">
    <property type="entry name" value="ABC_tran"/>
    <property type="match status" value="1"/>
</dbReference>
<comment type="subcellular location">
    <subcellularLocation>
        <location evidence="1">Cell membrane</location>
        <topology evidence="1">Multi-pass membrane protein</topology>
    </subcellularLocation>
</comment>
<dbReference type="InterPro" id="IPR003439">
    <property type="entry name" value="ABC_transporter-like_ATP-bd"/>
</dbReference>
<keyword evidence="5 7" id="KW-1133">Transmembrane helix</keyword>
<name>A0ABW4UPV2_9BACL</name>
<dbReference type="InterPro" id="IPR027417">
    <property type="entry name" value="P-loop_NTPase"/>
</dbReference>
<dbReference type="PANTHER" id="PTHR24221:SF646">
    <property type="entry name" value="HAEMOLYSIN SECRETION ATP-BINDING PROTEIN"/>
    <property type="match status" value="1"/>
</dbReference>
<dbReference type="InterPro" id="IPR003593">
    <property type="entry name" value="AAA+_ATPase"/>
</dbReference>
<evidence type="ECO:0000313" key="10">
    <source>
        <dbReference type="Proteomes" id="UP001597403"/>
    </source>
</evidence>
<keyword evidence="2 7" id="KW-0812">Transmembrane</keyword>
<dbReference type="Proteomes" id="UP001597403">
    <property type="component" value="Unassembled WGS sequence"/>
</dbReference>
<evidence type="ECO:0000256" key="2">
    <source>
        <dbReference type="ARBA" id="ARBA00022692"/>
    </source>
</evidence>
<organism evidence="9 10">
    <name type="scientific">Paenibacillus nicotianae</name>
    <dbReference type="NCBI Taxonomy" id="1526551"/>
    <lineage>
        <taxon>Bacteria</taxon>
        <taxon>Bacillati</taxon>
        <taxon>Bacillota</taxon>
        <taxon>Bacilli</taxon>
        <taxon>Bacillales</taxon>
        <taxon>Paenibacillaceae</taxon>
        <taxon>Paenibacillus</taxon>
    </lineage>
</organism>
<feature type="transmembrane region" description="Helical" evidence="7">
    <location>
        <begin position="7"/>
        <end position="28"/>
    </location>
</feature>
<dbReference type="PANTHER" id="PTHR24221">
    <property type="entry name" value="ATP-BINDING CASSETTE SUB-FAMILY B"/>
    <property type="match status" value="1"/>
</dbReference>
<keyword evidence="6 7" id="KW-0472">Membrane</keyword>
<dbReference type="SMART" id="SM00382">
    <property type="entry name" value="AAA"/>
    <property type="match status" value="1"/>
</dbReference>
<dbReference type="InterPro" id="IPR039421">
    <property type="entry name" value="Type_1_exporter"/>
</dbReference>